<feature type="region of interest" description="Disordered" evidence="1">
    <location>
        <begin position="1"/>
        <end position="37"/>
    </location>
</feature>
<name>A0A4Q4SUG1_9PEZI</name>
<reference evidence="2 3" key="1">
    <citation type="submission" date="2018-06" db="EMBL/GenBank/DDBJ databases">
        <title>Complete Genomes of Monosporascus.</title>
        <authorList>
            <person name="Robinson A.J."/>
            <person name="Natvig D.O."/>
        </authorList>
    </citation>
    <scope>NUCLEOTIDE SEQUENCE [LARGE SCALE GENOMIC DNA]</scope>
    <source>
        <strain evidence="2 3">CBS 110550</strain>
    </source>
</reference>
<organism evidence="2 3">
    <name type="scientific">Monosporascus ibericus</name>
    <dbReference type="NCBI Taxonomy" id="155417"/>
    <lineage>
        <taxon>Eukaryota</taxon>
        <taxon>Fungi</taxon>
        <taxon>Dikarya</taxon>
        <taxon>Ascomycota</taxon>
        <taxon>Pezizomycotina</taxon>
        <taxon>Sordariomycetes</taxon>
        <taxon>Xylariomycetidae</taxon>
        <taxon>Xylariales</taxon>
        <taxon>Xylariales incertae sedis</taxon>
        <taxon>Monosporascus</taxon>
    </lineage>
</organism>
<dbReference type="OrthoDB" id="4741649at2759"/>
<evidence type="ECO:0000313" key="3">
    <source>
        <dbReference type="Proteomes" id="UP000293360"/>
    </source>
</evidence>
<evidence type="ECO:0000313" key="2">
    <source>
        <dbReference type="EMBL" id="RYO74946.1"/>
    </source>
</evidence>
<evidence type="ECO:0000256" key="1">
    <source>
        <dbReference type="SAM" id="MobiDB-lite"/>
    </source>
</evidence>
<keyword evidence="3" id="KW-1185">Reference proteome</keyword>
<comment type="caution">
    <text evidence="2">The sequence shown here is derived from an EMBL/GenBank/DDBJ whole genome shotgun (WGS) entry which is preliminary data.</text>
</comment>
<accession>A0A4Q4SUG1</accession>
<sequence length="184" mass="20816">MASSEQSHVNYRDYPSGEDRRAQQKFQRNKGRSSDVKSMSLPYENYIGAVLNRKYRITLLCTNKDHLDIYSVTSWDGESFEAQAFNLSRHPDKLYSSRKRRVKRLKQSGNCTDDFEQGHSRYLISPAPPQQKPRGQGLKQPPKPKRNDSSEPQFPGLGPSARRGPGSESGAEKGEKKGGKKQCI</sequence>
<proteinExistence type="predicted"/>
<dbReference type="EMBL" id="QJNU01001574">
    <property type="protein sequence ID" value="RYO74946.1"/>
    <property type="molecule type" value="Genomic_DNA"/>
</dbReference>
<gene>
    <name evidence="2" type="ORF">DL764_010628</name>
</gene>
<protein>
    <submittedName>
        <fullName evidence="2">Uncharacterized protein</fullName>
    </submittedName>
</protein>
<dbReference type="AlphaFoldDB" id="A0A4Q4SUG1"/>
<feature type="region of interest" description="Disordered" evidence="1">
    <location>
        <begin position="98"/>
        <end position="184"/>
    </location>
</feature>
<dbReference type="Proteomes" id="UP000293360">
    <property type="component" value="Unassembled WGS sequence"/>
</dbReference>